<accession>A0A9W8JX82</accession>
<evidence type="ECO:0000313" key="2">
    <source>
        <dbReference type="Proteomes" id="UP001148786"/>
    </source>
</evidence>
<dbReference type="AlphaFoldDB" id="A0A9W8JX82"/>
<reference evidence="1" key="1">
    <citation type="submission" date="2022-07" db="EMBL/GenBank/DDBJ databases">
        <title>Genome Sequence of Agrocybe chaxingu.</title>
        <authorList>
            <person name="Buettner E."/>
        </authorList>
    </citation>
    <scope>NUCLEOTIDE SEQUENCE</scope>
    <source>
        <strain evidence="1">MP-N11</strain>
    </source>
</reference>
<dbReference type="EMBL" id="JANKHO010002220">
    <property type="protein sequence ID" value="KAJ3493801.1"/>
    <property type="molecule type" value="Genomic_DNA"/>
</dbReference>
<name>A0A9W8JX82_9AGAR</name>
<dbReference type="OrthoDB" id="2745898at2759"/>
<sequence length="325" mass="36379">MKGAVNAQNVTLRFEFQTWHRFSTAFQQCVVDLVRRASISTLSLEDAVALPLHELRACRRLRDLSLISISNPQEFHPDNDIEPECNTGGHLESLTLYVSDECVEPLFRSPASLLDVSNLQRLAVNATGSDGRKALEIIPSIAQSLTALELRVDDGKGTVFRGFILDLLTGAKEPLVITGYDLCLLDNFPVLSSLLISASYDRHARSLITLASFFSKTQNQSKLEQLQILLCHNVPQLEHEKGSHDLMRLCAHNDWQTLDQSLVGRNMFPMLRTLKLVFRPKDVTTFINAHLISTLHLSLIKVMPRLYALTTPTIEVFDGKCGVPF</sequence>
<keyword evidence="2" id="KW-1185">Reference proteome</keyword>
<organism evidence="1 2">
    <name type="scientific">Agrocybe chaxingu</name>
    <dbReference type="NCBI Taxonomy" id="84603"/>
    <lineage>
        <taxon>Eukaryota</taxon>
        <taxon>Fungi</taxon>
        <taxon>Dikarya</taxon>
        <taxon>Basidiomycota</taxon>
        <taxon>Agaricomycotina</taxon>
        <taxon>Agaricomycetes</taxon>
        <taxon>Agaricomycetidae</taxon>
        <taxon>Agaricales</taxon>
        <taxon>Agaricineae</taxon>
        <taxon>Strophariaceae</taxon>
        <taxon>Agrocybe</taxon>
    </lineage>
</organism>
<gene>
    <name evidence="1" type="ORF">NLJ89_g10934</name>
</gene>
<evidence type="ECO:0000313" key="1">
    <source>
        <dbReference type="EMBL" id="KAJ3493801.1"/>
    </source>
</evidence>
<dbReference type="Proteomes" id="UP001148786">
    <property type="component" value="Unassembled WGS sequence"/>
</dbReference>
<comment type="caution">
    <text evidence="1">The sequence shown here is derived from an EMBL/GenBank/DDBJ whole genome shotgun (WGS) entry which is preliminary data.</text>
</comment>
<protein>
    <submittedName>
        <fullName evidence="1">Uncharacterized protein</fullName>
    </submittedName>
</protein>
<proteinExistence type="predicted"/>